<evidence type="ECO:0000313" key="2">
    <source>
        <dbReference type="Proteomes" id="UP000214673"/>
    </source>
</evidence>
<dbReference type="SUPFAM" id="SSF52540">
    <property type="entry name" value="P-loop containing nucleoside triphosphate hydrolases"/>
    <property type="match status" value="1"/>
</dbReference>
<comment type="caution">
    <text evidence="1">The sequence shown here is derived from an EMBL/GenBank/DDBJ whole genome shotgun (WGS) entry which is preliminary data.</text>
</comment>
<organism evidence="1 2">
    <name type="scientific">Haematobacter missouriensis</name>
    <dbReference type="NCBI Taxonomy" id="366616"/>
    <lineage>
        <taxon>Bacteria</taxon>
        <taxon>Pseudomonadati</taxon>
        <taxon>Pseudomonadota</taxon>
        <taxon>Alphaproteobacteria</taxon>
        <taxon>Rhodobacterales</taxon>
        <taxon>Paracoccaceae</taxon>
        <taxon>Haematobacter</taxon>
    </lineage>
</organism>
<sequence>MQILRDQHFKDNGHPLNLLNRRVHEAEGRGRAGFALLQAVRLPGPIIWVVLAHDPDRPMPGALPQGVAERLHLIEARNETDLLWATEESLRARPVGLVIAAPEKPISLTVGRRLQLASEAGGTTGLLLIREGRGSNAAETRWKCEPLSGPADSTRHRWSL</sequence>
<name>A0ABX3ZY87_9RHOB</name>
<protein>
    <submittedName>
        <fullName evidence="1">Uncharacterized protein</fullName>
    </submittedName>
</protein>
<dbReference type="Gene3D" id="3.40.50.300">
    <property type="entry name" value="P-loop containing nucleotide triphosphate hydrolases"/>
    <property type="match status" value="1"/>
</dbReference>
<evidence type="ECO:0000313" key="1">
    <source>
        <dbReference type="EMBL" id="OWJ79755.1"/>
    </source>
</evidence>
<proteinExistence type="predicted"/>
<keyword evidence="2" id="KW-1185">Reference proteome</keyword>
<dbReference type="RefSeq" id="WP_088238927.1">
    <property type="nucleotide sequence ID" value="NZ_NIPV01000004.1"/>
</dbReference>
<accession>A0ABX3ZY87</accession>
<reference evidence="1 2" key="1">
    <citation type="submission" date="2016-11" db="EMBL/GenBank/DDBJ databases">
        <title>Comparison of Traditional DNA-DNA Hybridization with In Silico Genomic Analysis.</title>
        <authorList>
            <person name="Nicholson A.C."/>
            <person name="Sammons S."/>
            <person name="Humrighouse B.W."/>
            <person name="Graziano J."/>
            <person name="Lasker B."/>
            <person name="Whitney A.M."/>
            <person name="Mcquiston J.R."/>
        </authorList>
    </citation>
    <scope>NUCLEOTIDE SEQUENCE [LARGE SCALE GENOMIC DNA]</scope>
    <source>
        <strain evidence="1 2">H1892</strain>
    </source>
</reference>
<dbReference type="EMBL" id="NIPV01000004">
    <property type="protein sequence ID" value="OWJ79755.1"/>
    <property type="molecule type" value="Genomic_DNA"/>
</dbReference>
<dbReference type="InterPro" id="IPR027417">
    <property type="entry name" value="P-loop_NTPase"/>
</dbReference>
<dbReference type="Proteomes" id="UP000214673">
    <property type="component" value="Unassembled WGS sequence"/>
</dbReference>
<gene>
    <name evidence="1" type="ORF">CDV53_00880</name>
</gene>